<dbReference type="Gene3D" id="3.10.100.10">
    <property type="entry name" value="Mannose-Binding Protein A, subunit A"/>
    <property type="match status" value="8"/>
</dbReference>
<feature type="domain" description="C-type lectin" evidence="4">
    <location>
        <begin position="15"/>
        <end position="130"/>
    </location>
</feature>
<dbReference type="SMART" id="SM00034">
    <property type="entry name" value="CLECT"/>
    <property type="match status" value="8"/>
</dbReference>
<evidence type="ECO:0000313" key="6">
    <source>
        <dbReference type="Proteomes" id="UP000678393"/>
    </source>
</evidence>
<dbReference type="EMBL" id="CAJHNH020001001">
    <property type="protein sequence ID" value="CAG5120963.1"/>
    <property type="molecule type" value="Genomic_DNA"/>
</dbReference>
<dbReference type="InterPro" id="IPR018378">
    <property type="entry name" value="C-type_lectin_CS"/>
</dbReference>
<dbReference type="PANTHER" id="PTHR22803">
    <property type="entry name" value="MANNOSE, PHOSPHOLIPASE, LECTIN RECEPTOR RELATED"/>
    <property type="match status" value="1"/>
</dbReference>
<protein>
    <recommendedName>
        <fullName evidence="4">C-type lectin domain-containing protein</fullName>
    </recommendedName>
</protein>
<evidence type="ECO:0000256" key="2">
    <source>
        <dbReference type="SAM" id="MobiDB-lite"/>
    </source>
</evidence>
<evidence type="ECO:0000256" key="1">
    <source>
        <dbReference type="ARBA" id="ARBA00023157"/>
    </source>
</evidence>
<keyword evidence="3" id="KW-0472">Membrane</keyword>
<evidence type="ECO:0000256" key="3">
    <source>
        <dbReference type="SAM" id="Phobius"/>
    </source>
</evidence>
<sequence length="1292" mass="143064">ASNTNCGPGWEDVTDTDYCIAFHTNVLSWLDAQADCKSRGGDLASVANVQEQFYLSARAVTFASNMFWIGANDRATDRGWLWSDGTPFAFFNWAVRQPDNSYNSDCAVMVQSSGKWDDVDCQSRNGYICKKKGRVTSPSLITTTTPPPRLPAGQIWGCPLGWEDYRGSCYKLVQLATDVDWSTASSTCTSSTYQSALVAIIDDDENDFVFSLIPKGFSGYTWIGFHDPQENSFTWVDDTPVQYTNWELDEPNNSNNEDCVVMDSAFGQWNDIDCSDVYPLFICKKSKSIIPKTESDMEQGCTNGSLGYGAQCYSFITPPKNFYDAQKDCRARSQNLGNLATVDSGHLQSFLAAELFTLPGISYWIGLQQSGTAYNWQSNWPVSFTFWGSNHTGNERGTCVGMQHSGLWADYPCSQTNMSYICESPRTGFTTATTRAPVTNQGPCPAGWTGYGAWCYQAFIGNITSQLSWLEARQFCANQAPGGALVTVDSNATQTWLMSSLLSPTNVTTHFWIGLNDRDIEAGYIWDDNSPYVFANWFRGEPNDQMNREDCVEWVLPRNSWNDQYCYTSKNWICQVPRGSIITTPVTVPTPVATTWCGNSSWVYYKYHCYFVSPSDGPSSSATWFDARRTCMAMNSDLASIVEDGENGLITSLISKNPVFSFWIGLNDLDMDTYGWTDLSPVSYVSWARNEPNDNYGAESCVQINSRGTWSDNQCQRSLGYICKKFAGNYHPLPRTPQTPTGGCPPNFVSLPALSYCYYVGGTTNATRAKYDDAMAACEKMSHNSELASIHSTLEQKYILTLISGLRTAAWIGFNDRLYPNQFFWVDNLNVSYTNWGPGQPDVSRTDGRPGSRRDCVDVEVRHNPGTWHDRTCNNLLAYVCEARKDPTVPTAAPNSTGCHQGYQRFHSSCYKFFSDSYDWATAQNMCKLDGGNVVTVSSGVEQAFVEIVTGHVNDSLQFWLGLKYDQYGDVFNWQDGWPIQYTNWGHGEPNVKGGQNCVANTLDGQWHASNCSSKYPFVCEINFGSPPPTRTYSFGMCPSRNWYSFNGNCYLVESASPKSWAAANAACTLLGANLASIHSDSEAQALSNYLENVGKDVWIGFFKGQAAGFSWYDGTEVEYLNWAAGEPNDPESYLHQDCVKIRNQDSQWADTDCFDENPYLCKVPQGINPFQTLPSGQTRPNGFNTRPNGFNTRPAVPQANAGKDTGSSSTSSKSLYLLSHSGLSSGGVAGVVVGSLLLVTLAVIFGTLVYRRTHGLNIDPFSRQQQTVPASGIENASYSTSDGAKLNLSEA</sequence>
<dbReference type="InterPro" id="IPR016187">
    <property type="entry name" value="CTDL_fold"/>
</dbReference>
<name>A0A8S3YV72_9EUPU</name>
<dbReference type="OrthoDB" id="6285323at2759"/>
<dbReference type="SUPFAM" id="SSF56436">
    <property type="entry name" value="C-type lectin-like"/>
    <property type="match status" value="8"/>
</dbReference>
<dbReference type="InterPro" id="IPR001304">
    <property type="entry name" value="C-type_lectin-like"/>
</dbReference>
<feature type="domain" description="C-type lectin" evidence="4">
    <location>
        <begin position="906"/>
        <end position="1021"/>
    </location>
</feature>
<gene>
    <name evidence="5" type="ORF">CUNI_LOCUS6521</name>
</gene>
<dbReference type="Proteomes" id="UP000678393">
    <property type="component" value="Unassembled WGS sequence"/>
</dbReference>
<dbReference type="InterPro" id="IPR050111">
    <property type="entry name" value="C-type_lectin/snaclec_domain"/>
</dbReference>
<feature type="transmembrane region" description="Helical" evidence="3">
    <location>
        <begin position="1228"/>
        <end position="1251"/>
    </location>
</feature>
<feature type="domain" description="C-type lectin" evidence="4">
    <location>
        <begin position="605"/>
        <end position="724"/>
    </location>
</feature>
<feature type="domain" description="C-type lectin" evidence="4">
    <location>
        <begin position="1046"/>
        <end position="1163"/>
    </location>
</feature>
<keyword evidence="3" id="KW-1133">Transmembrane helix</keyword>
<evidence type="ECO:0000259" key="4">
    <source>
        <dbReference type="PROSITE" id="PS50041"/>
    </source>
</evidence>
<feature type="domain" description="C-type lectin" evidence="4">
    <location>
        <begin position="451"/>
        <end position="575"/>
    </location>
</feature>
<reference evidence="5" key="1">
    <citation type="submission" date="2021-04" db="EMBL/GenBank/DDBJ databases">
        <authorList>
            <consortium name="Molecular Ecology Group"/>
        </authorList>
    </citation>
    <scope>NUCLEOTIDE SEQUENCE</scope>
</reference>
<dbReference type="PROSITE" id="PS00615">
    <property type="entry name" value="C_TYPE_LECTIN_1"/>
    <property type="match status" value="7"/>
</dbReference>
<dbReference type="PROSITE" id="PS50041">
    <property type="entry name" value="C_TYPE_LECTIN_2"/>
    <property type="match status" value="8"/>
</dbReference>
<feature type="domain" description="C-type lectin" evidence="4">
    <location>
        <begin position="308"/>
        <end position="415"/>
    </location>
</feature>
<feature type="region of interest" description="Disordered" evidence="2">
    <location>
        <begin position="1172"/>
        <end position="1210"/>
    </location>
</feature>
<comment type="caution">
    <text evidence="5">The sequence shown here is derived from an EMBL/GenBank/DDBJ whole genome shotgun (WGS) entry which is preliminary data.</text>
</comment>
<keyword evidence="3" id="KW-0812">Transmembrane</keyword>
<feature type="domain" description="C-type lectin" evidence="4">
    <location>
        <begin position="753"/>
        <end position="882"/>
    </location>
</feature>
<proteinExistence type="predicted"/>
<evidence type="ECO:0000313" key="5">
    <source>
        <dbReference type="EMBL" id="CAG5120963.1"/>
    </source>
</evidence>
<dbReference type="Pfam" id="PF00059">
    <property type="entry name" value="Lectin_C"/>
    <property type="match status" value="8"/>
</dbReference>
<feature type="compositionally biased region" description="Polar residues" evidence="2">
    <location>
        <begin position="1172"/>
        <end position="1192"/>
    </location>
</feature>
<keyword evidence="1" id="KW-1015">Disulfide bond</keyword>
<dbReference type="InterPro" id="IPR016186">
    <property type="entry name" value="C-type_lectin-like/link_sf"/>
</dbReference>
<organism evidence="5 6">
    <name type="scientific">Candidula unifasciata</name>
    <dbReference type="NCBI Taxonomy" id="100452"/>
    <lineage>
        <taxon>Eukaryota</taxon>
        <taxon>Metazoa</taxon>
        <taxon>Spiralia</taxon>
        <taxon>Lophotrochozoa</taxon>
        <taxon>Mollusca</taxon>
        <taxon>Gastropoda</taxon>
        <taxon>Heterobranchia</taxon>
        <taxon>Euthyneura</taxon>
        <taxon>Panpulmonata</taxon>
        <taxon>Eupulmonata</taxon>
        <taxon>Stylommatophora</taxon>
        <taxon>Helicina</taxon>
        <taxon>Helicoidea</taxon>
        <taxon>Geomitridae</taxon>
        <taxon>Candidula</taxon>
    </lineage>
</organism>
<keyword evidence="6" id="KW-1185">Reference proteome</keyword>
<dbReference type="CDD" id="cd00037">
    <property type="entry name" value="CLECT"/>
    <property type="match status" value="7"/>
</dbReference>
<accession>A0A8S3YV72</accession>
<feature type="domain" description="C-type lectin" evidence="4">
    <location>
        <begin position="165"/>
        <end position="275"/>
    </location>
</feature>
<feature type="non-terminal residue" evidence="5">
    <location>
        <position position="1"/>
    </location>
</feature>